<sequence length="238" mass="26162">MKMKLTEITRVSWGVLMALSFVLLSGSNLRAEVQSDFDPGGTYFGGTEGWFNYGGSLGPNPPTTTTPTGGTTLWMEVQPQQYYGKMTSQSWATPDITVSDWNSHTNLEFDVIVNSSWIPSASTNVEVEFQVGGGSAGEVNQYANPTIDTSLKDTIQHVSIPLASMQPFDPTATYWNLSINLYPGYAYEWDSANPNAVPYDARYYIDNVEWTGVVPEPTSLLLLGSCSLLLIGSRRKRC</sequence>
<proteinExistence type="predicted"/>
<dbReference type="RefSeq" id="WP_148075497.1">
    <property type="nucleotide sequence ID" value="NZ_CP042913.1"/>
</dbReference>
<reference evidence="1 2" key="1">
    <citation type="submission" date="2019-08" db="EMBL/GenBank/DDBJ databases">
        <title>Deep-cultivation of Planctomycetes and their phenomic and genomic characterization uncovers novel biology.</title>
        <authorList>
            <person name="Wiegand S."/>
            <person name="Jogler M."/>
            <person name="Boedeker C."/>
            <person name="Pinto D."/>
            <person name="Vollmers J."/>
            <person name="Rivas-Marin E."/>
            <person name="Kohn T."/>
            <person name="Peeters S.H."/>
            <person name="Heuer A."/>
            <person name="Rast P."/>
            <person name="Oberbeckmann S."/>
            <person name="Bunk B."/>
            <person name="Jeske O."/>
            <person name="Meyerdierks A."/>
            <person name="Storesund J.E."/>
            <person name="Kallscheuer N."/>
            <person name="Luecker S."/>
            <person name="Lage O.M."/>
            <person name="Pohl T."/>
            <person name="Merkel B.J."/>
            <person name="Hornburger P."/>
            <person name="Mueller R.-W."/>
            <person name="Bruemmer F."/>
            <person name="Labrenz M."/>
            <person name="Spormann A.M."/>
            <person name="Op den Camp H."/>
            <person name="Overmann J."/>
            <person name="Amann R."/>
            <person name="Jetten M.S.M."/>
            <person name="Mascher T."/>
            <person name="Medema M.H."/>
            <person name="Devos D.P."/>
            <person name="Kaster A.-K."/>
            <person name="Ovreas L."/>
            <person name="Rohde M."/>
            <person name="Galperin M.Y."/>
            <person name="Jogler C."/>
        </authorList>
    </citation>
    <scope>NUCLEOTIDE SEQUENCE [LARGE SCALE GENOMIC DNA]</scope>
    <source>
        <strain evidence="1 2">Pr1d</strain>
    </source>
</reference>
<dbReference type="EMBL" id="CP042913">
    <property type="protein sequence ID" value="QEG37235.1"/>
    <property type="molecule type" value="Genomic_DNA"/>
</dbReference>
<dbReference type="AlphaFoldDB" id="A0A5B9QHZ3"/>
<organism evidence="1 2">
    <name type="scientific">Bythopirellula goksoeyrii</name>
    <dbReference type="NCBI Taxonomy" id="1400387"/>
    <lineage>
        <taxon>Bacteria</taxon>
        <taxon>Pseudomonadati</taxon>
        <taxon>Planctomycetota</taxon>
        <taxon>Planctomycetia</taxon>
        <taxon>Pirellulales</taxon>
        <taxon>Lacipirellulaceae</taxon>
        <taxon>Bythopirellula</taxon>
    </lineage>
</organism>
<dbReference type="NCBIfam" id="TIGR02595">
    <property type="entry name" value="PEP_CTERM"/>
    <property type="match status" value="1"/>
</dbReference>
<dbReference type="InterPro" id="IPR013424">
    <property type="entry name" value="Ice-binding_C"/>
</dbReference>
<name>A0A5B9QHZ3_9BACT</name>
<accession>A0A5B9QHZ3</accession>
<protein>
    <submittedName>
        <fullName evidence="1">Uncharacterized protein</fullName>
    </submittedName>
</protein>
<evidence type="ECO:0000313" key="1">
    <source>
        <dbReference type="EMBL" id="QEG37235.1"/>
    </source>
</evidence>
<gene>
    <name evidence="1" type="ORF">Pr1d_45760</name>
</gene>
<dbReference type="KEGG" id="bgok:Pr1d_45760"/>
<evidence type="ECO:0000313" key="2">
    <source>
        <dbReference type="Proteomes" id="UP000323917"/>
    </source>
</evidence>
<keyword evidence="2" id="KW-1185">Reference proteome</keyword>
<dbReference type="Proteomes" id="UP000323917">
    <property type="component" value="Chromosome"/>
</dbReference>